<sequence>MAPGARTWLERFRDPEGSSGTLPYLDGIRAFAVLMIFLRHAWGLSGSPPLVIDLPLGMKLGFSSVMTMFSSGVDLFFVLSGFLLARGFLRADFQGLPVPDTRRYLLQRILRIGPPYWIALALIVFLFTPSLIRGEAVYSWKGAESVLSHVFFAQMLNIDAFGSFNIAAPFWTISIEMTFYLLLPWMVRLFFGQRWLVSLPISIVLVLGWLFTVRYGLDDFVLRVVGEAGLGGYDEQVFRFFLSHAFPAHLFHFAVGITLCNLVVRRELGWRSSRMFQSLTGKRAGLTYFLLGLAVLVFWLKRHGSASLANNWGWPLNYMTAETYPALEYYFLEEIPFAMAYGLLILGASLGPEWIRRSLSTPVLCFFGVIGYAVYLLHMPLMYHIKSIPWMSLLVGSEYFAALLGTSSVATLILSVGFFVAVERPSMLMARRVGRRSGEPSLSPGMGRAEVRAGHPHS</sequence>
<accession>A0ABT5D3R5</accession>
<dbReference type="EMBL" id="JAQNDM010000002">
    <property type="protein sequence ID" value="MDC0708319.1"/>
    <property type="molecule type" value="Genomic_DNA"/>
</dbReference>
<keyword evidence="4" id="KW-0808">Transferase</keyword>
<feature type="transmembrane region" description="Helical" evidence="2">
    <location>
        <begin position="359"/>
        <end position="379"/>
    </location>
</feature>
<feature type="transmembrane region" description="Helical" evidence="2">
    <location>
        <begin position="195"/>
        <end position="217"/>
    </location>
</feature>
<feature type="transmembrane region" description="Helical" evidence="2">
    <location>
        <begin position="335"/>
        <end position="352"/>
    </location>
</feature>
<proteinExistence type="predicted"/>
<gene>
    <name evidence="4" type="ORF">POL68_07530</name>
</gene>
<feature type="transmembrane region" description="Helical" evidence="2">
    <location>
        <begin position="284"/>
        <end position="300"/>
    </location>
</feature>
<evidence type="ECO:0000313" key="4">
    <source>
        <dbReference type="EMBL" id="MDC0708319.1"/>
    </source>
</evidence>
<feature type="transmembrane region" description="Helical" evidence="2">
    <location>
        <begin position="160"/>
        <end position="183"/>
    </location>
</feature>
<evidence type="ECO:0000256" key="1">
    <source>
        <dbReference type="SAM" id="MobiDB-lite"/>
    </source>
</evidence>
<feature type="region of interest" description="Disordered" evidence="1">
    <location>
        <begin position="435"/>
        <end position="458"/>
    </location>
</feature>
<dbReference type="PANTHER" id="PTHR23028:SF53">
    <property type="entry name" value="ACYL_TRANSF_3 DOMAIN-CONTAINING PROTEIN"/>
    <property type="match status" value="1"/>
</dbReference>
<reference evidence="4 5" key="1">
    <citation type="submission" date="2022-11" db="EMBL/GenBank/DDBJ databases">
        <title>Minimal conservation of predation-associated metabolite biosynthetic gene clusters underscores biosynthetic potential of Myxococcota including descriptions for ten novel species: Archangium lansinium sp. nov., Myxococcus landrumus sp. nov., Nannocystis bai.</title>
        <authorList>
            <person name="Ahearne A."/>
            <person name="Stevens C."/>
            <person name="Dowd S."/>
        </authorList>
    </citation>
    <scope>NUCLEOTIDE SEQUENCE [LARGE SCALE GENOMIC DNA]</scope>
    <source>
        <strain evidence="4 5">NCWAL01</strain>
    </source>
</reference>
<feature type="transmembrane region" description="Helical" evidence="2">
    <location>
        <begin position="62"/>
        <end position="89"/>
    </location>
</feature>
<dbReference type="Proteomes" id="UP001221838">
    <property type="component" value="Unassembled WGS sequence"/>
</dbReference>
<keyword evidence="2" id="KW-0472">Membrane</keyword>
<dbReference type="InterPro" id="IPR002656">
    <property type="entry name" value="Acyl_transf_3_dom"/>
</dbReference>
<keyword evidence="5" id="KW-1185">Reference proteome</keyword>
<evidence type="ECO:0000259" key="3">
    <source>
        <dbReference type="Pfam" id="PF01757"/>
    </source>
</evidence>
<keyword evidence="2" id="KW-0812">Transmembrane</keyword>
<keyword evidence="4" id="KW-0012">Acyltransferase</keyword>
<evidence type="ECO:0000313" key="5">
    <source>
        <dbReference type="Proteomes" id="UP001221838"/>
    </source>
</evidence>
<protein>
    <submittedName>
        <fullName evidence="4">Acyltransferase</fullName>
    </submittedName>
</protein>
<dbReference type="GO" id="GO:0016746">
    <property type="term" value="F:acyltransferase activity"/>
    <property type="evidence" value="ECO:0007669"/>
    <property type="project" value="UniProtKB-KW"/>
</dbReference>
<feature type="transmembrane region" description="Helical" evidence="2">
    <location>
        <begin position="399"/>
        <end position="422"/>
    </location>
</feature>
<organism evidence="4 5">
    <name type="scientific">Stigmatella ashevillensis</name>
    <dbReference type="NCBI Taxonomy" id="2995309"/>
    <lineage>
        <taxon>Bacteria</taxon>
        <taxon>Pseudomonadati</taxon>
        <taxon>Myxococcota</taxon>
        <taxon>Myxococcia</taxon>
        <taxon>Myxococcales</taxon>
        <taxon>Cystobacterineae</taxon>
        <taxon>Archangiaceae</taxon>
        <taxon>Stigmatella</taxon>
    </lineage>
</organism>
<comment type="caution">
    <text evidence="4">The sequence shown here is derived from an EMBL/GenBank/DDBJ whole genome shotgun (WGS) entry which is preliminary data.</text>
</comment>
<feature type="transmembrane region" description="Helical" evidence="2">
    <location>
        <begin position="237"/>
        <end position="264"/>
    </location>
</feature>
<feature type="transmembrane region" description="Helical" evidence="2">
    <location>
        <begin position="109"/>
        <end position="132"/>
    </location>
</feature>
<name>A0ABT5D3R5_9BACT</name>
<dbReference type="InterPro" id="IPR050879">
    <property type="entry name" value="Acyltransferase_3"/>
</dbReference>
<dbReference type="PANTHER" id="PTHR23028">
    <property type="entry name" value="ACETYLTRANSFERASE"/>
    <property type="match status" value="1"/>
</dbReference>
<feature type="domain" description="Acyltransferase 3" evidence="3">
    <location>
        <begin position="23"/>
        <end position="395"/>
    </location>
</feature>
<dbReference type="Pfam" id="PF01757">
    <property type="entry name" value="Acyl_transf_3"/>
    <property type="match status" value="1"/>
</dbReference>
<evidence type="ECO:0000256" key="2">
    <source>
        <dbReference type="SAM" id="Phobius"/>
    </source>
</evidence>
<feature type="transmembrane region" description="Helical" evidence="2">
    <location>
        <begin position="21"/>
        <end position="42"/>
    </location>
</feature>
<keyword evidence="2" id="KW-1133">Transmembrane helix</keyword>
<feature type="compositionally biased region" description="Basic and acidic residues" evidence="1">
    <location>
        <begin position="449"/>
        <end position="458"/>
    </location>
</feature>